<feature type="compositionally biased region" description="Basic and acidic residues" evidence="1">
    <location>
        <begin position="411"/>
        <end position="420"/>
    </location>
</feature>
<feature type="compositionally biased region" description="Basic and acidic residues" evidence="1">
    <location>
        <begin position="1"/>
        <end position="24"/>
    </location>
</feature>
<protein>
    <submittedName>
        <fullName evidence="2">Uncharacterized protein</fullName>
    </submittedName>
</protein>
<comment type="caution">
    <text evidence="2">The sequence shown here is derived from an EMBL/GenBank/DDBJ whole genome shotgun (WGS) entry which is preliminary data.</text>
</comment>
<name>A0A232LSK7_9EURO</name>
<feature type="compositionally biased region" description="Acidic residues" evidence="1">
    <location>
        <begin position="421"/>
        <end position="437"/>
    </location>
</feature>
<evidence type="ECO:0000313" key="2">
    <source>
        <dbReference type="EMBL" id="OXV07153.1"/>
    </source>
</evidence>
<keyword evidence="3" id="KW-1185">Reference proteome</keyword>
<dbReference type="Proteomes" id="UP000243515">
    <property type="component" value="Unassembled WGS sequence"/>
</dbReference>
<dbReference type="OrthoDB" id="4503105at2759"/>
<evidence type="ECO:0000313" key="3">
    <source>
        <dbReference type="Proteomes" id="UP000243515"/>
    </source>
</evidence>
<proteinExistence type="predicted"/>
<feature type="region of interest" description="Disordered" evidence="1">
    <location>
        <begin position="397"/>
        <end position="456"/>
    </location>
</feature>
<evidence type="ECO:0000256" key="1">
    <source>
        <dbReference type="SAM" id="MobiDB-lite"/>
    </source>
</evidence>
<gene>
    <name evidence="2" type="ORF">Egran_05088</name>
</gene>
<reference evidence="2 3" key="1">
    <citation type="journal article" date="2015" name="Environ. Microbiol.">
        <title>Metagenome sequence of Elaphomyces granulatus from sporocarp tissue reveals Ascomycota ectomycorrhizal fingerprints of genome expansion and a Proteobacteria-rich microbiome.</title>
        <authorList>
            <person name="Quandt C.A."/>
            <person name="Kohler A."/>
            <person name="Hesse C.N."/>
            <person name="Sharpton T.J."/>
            <person name="Martin F."/>
            <person name="Spatafora J.W."/>
        </authorList>
    </citation>
    <scope>NUCLEOTIDE SEQUENCE [LARGE SCALE GENOMIC DNA]</scope>
    <source>
        <strain evidence="2 3">OSC145934</strain>
    </source>
</reference>
<dbReference type="AlphaFoldDB" id="A0A232LSK7"/>
<accession>A0A232LSK7</accession>
<feature type="compositionally biased region" description="Basic residues" evidence="1">
    <location>
        <begin position="33"/>
        <end position="42"/>
    </location>
</feature>
<feature type="region of interest" description="Disordered" evidence="1">
    <location>
        <begin position="1"/>
        <end position="50"/>
    </location>
</feature>
<organism evidence="2 3">
    <name type="scientific">Elaphomyces granulatus</name>
    <dbReference type="NCBI Taxonomy" id="519963"/>
    <lineage>
        <taxon>Eukaryota</taxon>
        <taxon>Fungi</taxon>
        <taxon>Dikarya</taxon>
        <taxon>Ascomycota</taxon>
        <taxon>Pezizomycotina</taxon>
        <taxon>Eurotiomycetes</taxon>
        <taxon>Eurotiomycetidae</taxon>
        <taxon>Eurotiales</taxon>
        <taxon>Elaphomycetaceae</taxon>
        <taxon>Elaphomyces</taxon>
    </lineage>
</organism>
<sequence>MPLDLGERPESQVRKRKQKTEAPDPHPQLSAKPQKKSRRSRNRTPPEFWDNLSQVPLCRRALREFNRRTVRRTIPKPPVRSALEGDLVKQLKRFARHGGPDLRDIRGYSELKIKAVSNMNSASVLKSKDPAFAQALIDEHFYPEGYVHSDNEDTPVPSNFEEIRAKLRKRRRSLWRSQFTDEDFRRFQRSNDSATTKVAVMSSIFPTILGRETMPFGVNYLFNNLKQLANTISKPKPAYFNGSRLHQVHTEVRRKLGEYIIPSDNDRLPLLPNFFLEVEGIDGDHPVMKNKFKQNIAYCARGMHKMQCYGQGQPVFDGKAYTIGSTYYAGEGTLQLYVMHPTQRADPNKEPDFHTTSIAKFLMTETVENFRKGAAAFRNAQAWAKERRDEVIALANDQTAARDEEEEEGAEGERGGREEEKEVEEGEEGEEGEEWKEGEEAQAWYPPRRMNFRGIM</sequence>
<dbReference type="EMBL" id="NPHW01005051">
    <property type="protein sequence ID" value="OXV07153.1"/>
    <property type="molecule type" value="Genomic_DNA"/>
</dbReference>